<dbReference type="SUPFAM" id="SSF56235">
    <property type="entry name" value="N-terminal nucleophile aminohydrolases (Ntn hydrolases)"/>
    <property type="match status" value="1"/>
</dbReference>
<reference evidence="1 2" key="1">
    <citation type="journal article" date="2011" name="J. Bacteriol.">
        <title>Complete genome sequence of the industrial strain Ketogulonicigenium vulgare WSH-001.</title>
        <authorList>
            <person name="Liu L."/>
            <person name="Li Y."/>
            <person name="Zhang J."/>
            <person name="Zhou Z."/>
            <person name="Liu J."/>
            <person name="Li X."/>
            <person name="Zhou J."/>
            <person name="Du G."/>
            <person name="Wang L."/>
            <person name="Chen J."/>
        </authorList>
    </citation>
    <scope>NUCLEOTIDE SEQUENCE [LARGE SCALE GENOMIC DNA]</scope>
    <source>
        <strain evidence="1 2">WSH-001</strain>
        <plasmid evidence="2">pKVU_100</plasmid>
    </source>
</reference>
<organism evidence="1 2">
    <name type="scientific">Ketogulonicigenium vulgare (strain WSH-001)</name>
    <dbReference type="NCBI Taxonomy" id="759362"/>
    <lineage>
        <taxon>Bacteria</taxon>
        <taxon>Pseudomonadati</taxon>
        <taxon>Pseudomonadota</taxon>
        <taxon>Alphaproteobacteria</taxon>
        <taxon>Rhodobacterales</taxon>
        <taxon>Roseobacteraceae</taxon>
        <taxon>Ketogulonicigenium</taxon>
    </lineage>
</organism>
<dbReference type="Gene3D" id="3.60.20.40">
    <property type="match status" value="1"/>
</dbReference>
<dbReference type="InterPro" id="IPR043137">
    <property type="entry name" value="GGT_ssub_C"/>
</dbReference>
<dbReference type="GO" id="GO:0103068">
    <property type="term" value="F:leukotriene C4 gamma-glutamyl transferase activity"/>
    <property type="evidence" value="ECO:0007669"/>
    <property type="project" value="UniProtKB-EC"/>
</dbReference>
<gene>
    <name evidence="1" type="ordered locus">KVU_PA0187</name>
</gene>
<dbReference type="PANTHER" id="PTHR43881:SF1">
    <property type="entry name" value="GAMMA-GLUTAMYLTRANSPEPTIDASE (AFU_ORTHOLOGUE AFUA_4G13580)"/>
    <property type="match status" value="1"/>
</dbReference>
<dbReference type="Gene3D" id="1.10.246.130">
    <property type="match status" value="1"/>
</dbReference>
<keyword evidence="1" id="KW-0808">Transferase</keyword>
<keyword evidence="1" id="KW-0614">Plasmid</keyword>
<dbReference type="HOGENOM" id="CLU_014813_3_1_5"/>
<keyword evidence="2" id="KW-1185">Reference proteome</keyword>
<dbReference type="PANTHER" id="PTHR43881">
    <property type="entry name" value="GAMMA-GLUTAMYLTRANSPEPTIDASE (AFU_ORTHOLOGUE AFUA_4G13580)"/>
    <property type="match status" value="1"/>
</dbReference>
<dbReference type="PATRIC" id="fig|759362.5.peg.2880"/>
<dbReference type="Pfam" id="PF01019">
    <property type="entry name" value="G_glu_transpept"/>
    <property type="match status" value="1"/>
</dbReference>
<dbReference type="RefSeq" id="WP_013368533.1">
    <property type="nucleotide sequence ID" value="NC_017386.1"/>
</dbReference>
<dbReference type="InterPro" id="IPR029055">
    <property type="entry name" value="Ntn_hydrolases_N"/>
</dbReference>
<dbReference type="PRINTS" id="PR01210">
    <property type="entry name" value="GGTRANSPTASE"/>
</dbReference>
<sequence>MHYDLPYSSRRSPVLGRNVVATSQPLAAQAGLQMLQQGGTAADAAIAAAMVLTVVEPTGCGVGSDAFALVWDGQALQGLNASGRAPAAWTPDYFTQKGGIAPLGWDAVTVPGVVSGWIALHGAHGRLPLEVIAAPAIRYARDGFAVSPVIATLWANGARRLKDQPGFAAEFMPGGAAPKAGQVVRRPALAATLEDIVATRGESFYRGALAQKIVDHAQAHGGAMTLADLDAHRADWVEPMSQRFRGAAVQEIPPNGQGLATLIALGLLDGLPFEAQGVDSVETTHLMIEATKLALADADRFIADVDAMEFDPAALLEPAYLAARRALIDPHSAGLPGHGAPRPGGTVYLTVADAEGRMVSFIQSNYMGFGSGVVVDGTGISLQNRGAGFNVTAGHPNCVAPGKRPFHTIIPGFATTADGSAPLMSFGVMGGPMQAQGHLQMAVRVLAYGQNPQAAADAPRWRVVEGRQVAVESTFPPELVAGLRALGHDIIIESPDAVFGFGGAQLIVVGEEGYVAGSDPRKDGQAVAF</sequence>
<dbReference type="KEGG" id="kvl:KVU_PA0187"/>
<dbReference type="Proteomes" id="UP000000692">
    <property type="component" value="Plasmid 1"/>
</dbReference>
<dbReference type="MEROPS" id="T03.025"/>
<dbReference type="AlphaFoldDB" id="F9YB52"/>
<dbReference type="EMBL" id="CP002019">
    <property type="protein sequence ID" value="AEM42604.1"/>
    <property type="molecule type" value="Genomic_DNA"/>
</dbReference>
<evidence type="ECO:0000313" key="2">
    <source>
        <dbReference type="Proteomes" id="UP000000692"/>
    </source>
</evidence>
<accession>F9YB52</accession>
<proteinExistence type="predicted"/>
<protein>
    <submittedName>
        <fullName evidence="1">Gamma-glutamyltransferase 2</fullName>
        <ecNumber evidence="1">2.3.2.2</ecNumber>
    </submittedName>
</protein>
<keyword evidence="1" id="KW-0012">Acyltransferase</keyword>
<dbReference type="InterPro" id="IPR052896">
    <property type="entry name" value="GGT-like_enzyme"/>
</dbReference>
<evidence type="ECO:0000313" key="1">
    <source>
        <dbReference type="EMBL" id="AEM42604.1"/>
    </source>
</evidence>
<dbReference type="EC" id="2.3.2.2" evidence="1"/>
<dbReference type="InterPro" id="IPR043138">
    <property type="entry name" value="GGT_lsub"/>
</dbReference>
<dbReference type="OrthoDB" id="9781342at2"/>
<geneLocation type="plasmid" evidence="2">
    <name>pKVU_100</name>
</geneLocation>
<name>F9YB52_KETVW</name>